<dbReference type="EMBL" id="UINC01111650">
    <property type="protein sequence ID" value="SVC80018.1"/>
    <property type="molecule type" value="Genomic_DNA"/>
</dbReference>
<organism evidence="1">
    <name type="scientific">marine metagenome</name>
    <dbReference type="NCBI Taxonomy" id="408172"/>
    <lineage>
        <taxon>unclassified sequences</taxon>
        <taxon>metagenomes</taxon>
        <taxon>ecological metagenomes</taxon>
    </lineage>
</organism>
<dbReference type="PANTHER" id="PTHR20883">
    <property type="entry name" value="PHYTANOYL-COA DIOXYGENASE DOMAIN CONTAINING 1"/>
    <property type="match status" value="1"/>
</dbReference>
<dbReference type="InterPro" id="IPR008775">
    <property type="entry name" value="Phytyl_CoA_dOase-like"/>
</dbReference>
<dbReference type="SUPFAM" id="SSF51197">
    <property type="entry name" value="Clavaminate synthase-like"/>
    <property type="match status" value="1"/>
</dbReference>
<evidence type="ECO:0000313" key="1">
    <source>
        <dbReference type="EMBL" id="SVC80018.1"/>
    </source>
</evidence>
<dbReference type="Pfam" id="PF05721">
    <property type="entry name" value="PhyH"/>
    <property type="match status" value="1"/>
</dbReference>
<accession>A0A382Q504</accession>
<reference evidence="1" key="1">
    <citation type="submission" date="2018-05" db="EMBL/GenBank/DDBJ databases">
        <authorList>
            <person name="Lanie J.A."/>
            <person name="Ng W.-L."/>
            <person name="Kazmierczak K.M."/>
            <person name="Andrzejewski T.M."/>
            <person name="Davidsen T.M."/>
            <person name="Wayne K.J."/>
            <person name="Tettelin H."/>
            <person name="Glass J.I."/>
            <person name="Rusch D."/>
            <person name="Podicherti R."/>
            <person name="Tsui H.-C.T."/>
            <person name="Winkler M.E."/>
        </authorList>
    </citation>
    <scope>NUCLEOTIDE SEQUENCE</scope>
</reference>
<name>A0A382Q504_9ZZZZ</name>
<dbReference type="Gene3D" id="2.60.120.620">
    <property type="entry name" value="q2cbj1_9rhob like domain"/>
    <property type="match status" value="1"/>
</dbReference>
<dbReference type="PANTHER" id="PTHR20883:SF14">
    <property type="entry name" value="PHYTANOYL-COA DIOXYGENASE"/>
    <property type="match status" value="1"/>
</dbReference>
<dbReference type="AlphaFoldDB" id="A0A382Q504"/>
<protein>
    <recommendedName>
        <fullName evidence="2">Mitomycin antibiotic biosynthesis protein</fullName>
    </recommendedName>
</protein>
<evidence type="ECO:0008006" key="2">
    <source>
        <dbReference type="Google" id="ProtNLM"/>
    </source>
</evidence>
<gene>
    <name evidence="1" type="ORF">METZ01_LOCUS332872</name>
</gene>
<sequence length="292" mass="32829">MTLTPDQIEEYRQQGVLRVTGVFSSADLQSVIDEVAEFVDRRAVELSAEGKVTDLHRDEPFARRYALLYAQSQEMGKGLDIMQQLGPRMFEFLFHPGLLDVLQALLGPDLTCNPIQHLRAKPPDEFEPHTGPSFHMAPWHQDAAVMMPEAEGSDVITCWLPLQEAKADMGCMEVIPGLVDDGYLRHQKAGGTTIVPDLMPSHSPRVMECEQGDVILMSRFTPHRSRPNISDACRWSLDLRYQPTGQHTGRTGHPDFVVRSTDPTPLIDHQAWTKLWKDAFENPKGTVGHRAE</sequence>
<proteinExistence type="predicted"/>